<accession>A0A2S0KEF3</accession>
<name>A0A2S0KEF3_9ACTN</name>
<organism evidence="7 8">
    <name type="scientific">Gordonia iterans</name>
    <dbReference type="NCBI Taxonomy" id="1004901"/>
    <lineage>
        <taxon>Bacteria</taxon>
        <taxon>Bacillati</taxon>
        <taxon>Actinomycetota</taxon>
        <taxon>Actinomycetes</taxon>
        <taxon>Mycobacteriales</taxon>
        <taxon>Gordoniaceae</taxon>
        <taxon>Gordonia</taxon>
    </lineage>
</organism>
<keyword evidence="4 6" id="KW-1133">Transmembrane helix</keyword>
<evidence type="ECO:0000256" key="2">
    <source>
        <dbReference type="ARBA" id="ARBA00022475"/>
    </source>
</evidence>
<proteinExistence type="predicted"/>
<dbReference type="EMBL" id="CP027433">
    <property type="protein sequence ID" value="AVM00036.1"/>
    <property type="molecule type" value="Genomic_DNA"/>
</dbReference>
<dbReference type="RefSeq" id="WP_105941767.1">
    <property type="nucleotide sequence ID" value="NZ_CP027433.1"/>
</dbReference>
<evidence type="ECO:0000313" key="8">
    <source>
        <dbReference type="Proteomes" id="UP000239814"/>
    </source>
</evidence>
<dbReference type="PANTHER" id="PTHR30213:SF1">
    <property type="entry name" value="INNER MEMBRANE PROTEIN YHJD"/>
    <property type="match status" value="1"/>
</dbReference>
<keyword evidence="3 6" id="KW-0812">Transmembrane</keyword>
<dbReference type="KEGG" id="git:C6V83_06885"/>
<feature type="transmembrane region" description="Helical" evidence="6">
    <location>
        <begin position="116"/>
        <end position="137"/>
    </location>
</feature>
<feature type="transmembrane region" description="Helical" evidence="6">
    <location>
        <begin position="333"/>
        <end position="351"/>
    </location>
</feature>
<dbReference type="InterPro" id="IPR017039">
    <property type="entry name" value="Virul_fac_BrkB"/>
</dbReference>
<dbReference type="Proteomes" id="UP000239814">
    <property type="component" value="Chromosome"/>
</dbReference>
<dbReference type="GO" id="GO:0005886">
    <property type="term" value="C:plasma membrane"/>
    <property type="evidence" value="ECO:0007669"/>
    <property type="project" value="UniProtKB-SubCell"/>
</dbReference>
<sequence length="354" mass="38114">MGSLVEKIKQLIARLTALYEDVRTRWRWLAHLLDTLERYTDRRGNVYAAAITFSGILSLVPILMVTFAVAGFVLASRPDLVDQMVDAVLAEFPGQMGETLGGVIESAIDSRATVGVIGLISAALTGIGWMSLVRTGLSEMWGGRIKRNAVMSKVSDLGTFVGLGIMFVLTFALTALASGPVATKVLDWMDWEFLSNQVTLLRLATNLIAVLGTWWIFSIILARLPLRPVPMRAVRWTALTTAIVFTILKEVGGLYLQSVLNSPAGVAFGPLLGVMVFAYLASRIVLYASAWTAANPDNAQYLTVDELDGAAPEPDRVVLAPVYETSEAPKARALLTAAGIGAAAAGIYGWIRRG</sequence>
<dbReference type="PANTHER" id="PTHR30213">
    <property type="entry name" value="INNER MEMBRANE PROTEIN YHJD"/>
    <property type="match status" value="1"/>
</dbReference>
<reference evidence="7 8" key="1">
    <citation type="submission" date="2018-03" db="EMBL/GenBank/DDBJ databases">
        <title>Characteristics and genome of n-alkane degrading marine bacteria Gordonia iterans isolated from crude oil contaminated in Tae-an, South Korea.</title>
        <authorList>
            <person name="Lee S.-S."/>
            <person name="Kim H."/>
        </authorList>
    </citation>
    <scope>NUCLEOTIDE SEQUENCE [LARGE SCALE GENOMIC DNA]</scope>
    <source>
        <strain evidence="7 8">Co17</strain>
    </source>
</reference>
<feature type="transmembrane region" description="Helical" evidence="6">
    <location>
        <begin position="157"/>
        <end position="183"/>
    </location>
</feature>
<feature type="transmembrane region" description="Helical" evidence="6">
    <location>
        <begin position="262"/>
        <end position="281"/>
    </location>
</feature>
<dbReference type="AlphaFoldDB" id="A0A2S0KEF3"/>
<gene>
    <name evidence="7" type="ORF">C6V83_06885</name>
</gene>
<evidence type="ECO:0000256" key="1">
    <source>
        <dbReference type="ARBA" id="ARBA00004651"/>
    </source>
</evidence>
<keyword evidence="2" id="KW-1003">Cell membrane</keyword>
<dbReference type="OrthoDB" id="4127374at2"/>
<keyword evidence="8" id="KW-1185">Reference proteome</keyword>
<feature type="transmembrane region" description="Helical" evidence="6">
    <location>
        <begin position="236"/>
        <end position="256"/>
    </location>
</feature>
<dbReference type="Pfam" id="PF03631">
    <property type="entry name" value="Virul_fac_BrkB"/>
    <property type="match status" value="1"/>
</dbReference>
<comment type="subcellular location">
    <subcellularLocation>
        <location evidence="1">Cell membrane</location>
        <topology evidence="1">Multi-pass membrane protein</topology>
    </subcellularLocation>
</comment>
<evidence type="ECO:0000256" key="3">
    <source>
        <dbReference type="ARBA" id="ARBA00022692"/>
    </source>
</evidence>
<feature type="transmembrane region" description="Helical" evidence="6">
    <location>
        <begin position="203"/>
        <end position="224"/>
    </location>
</feature>
<feature type="transmembrane region" description="Helical" evidence="6">
    <location>
        <begin position="46"/>
        <end position="75"/>
    </location>
</feature>
<evidence type="ECO:0000256" key="5">
    <source>
        <dbReference type="ARBA" id="ARBA00023136"/>
    </source>
</evidence>
<evidence type="ECO:0000256" key="4">
    <source>
        <dbReference type="ARBA" id="ARBA00022989"/>
    </source>
</evidence>
<protein>
    <submittedName>
        <fullName evidence="7">Inner membrane protein YhjD</fullName>
    </submittedName>
</protein>
<keyword evidence="5 6" id="KW-0472">Membrane</keyword>
<evidence type="ECO:0000256" key="6">
    <source>
        <dbReference type="SAM" id="Phobius"/>
    </source>
</evidence>
<evidence type="ECO:0000313" key="7">
    <source>
        <dbReference type="EMBL" id="AVM00036.1"/>
    </source>
</evidence>